<keyword evidence="5" id="KW-0029">Amino-acid transport</keyword>
<dbReference type="InterPro" id="IPR052156">
    <property type="entry name" value="BCAA_Transport_ATP-bd_LivF"/>
</dbReference>
<dbReference type="Gene3D" id="3.40.50.300">
    <property type="entry name" value="P-loop containing nucleotide triphosphate hydrolases"/>
    <property type="match status" value="1"/>
</dbReference>
<feature type="domain" description="ABC transporter" evidence="6">
    <location>
        <begin position="6"/>
        <end position="239"/>
    </location>
</feature>
<dbReference type="AlphaFoldDB" id="A0A916UM59"/>
<comment type="caution">
    <text evidence="7">The sequence shown here is derived from an EMBL/GenBank/DDBJ whole genome shotgun (WGS) entry which is preliminary data.</text>
</comment>
<organism evidence="7 8">
    <name type="scientific">Chelatococcus reniformis</name>
    <dbReference type="NCBI Taxonomy" id="1494448"/>
    <lineage>
        <taxon>Bacteria</taxon>
        <taxon>Pseudomonadati</taxon>
        <taxon>Pseudomonadota</taxon>
        <taxon>Alphaproteobacteria</taxon>
        <taxon>Hyphomicrobiales</taxon>
        <taxon>Chelatococcaceae</taxon>
        <taxon>Chelatococcus</taxon>
    </lineage>
</organism>
<reference evidence="7" key="2">
    <citation type="submission" date="2020-09" db="EMBL/GenBank/DDBJ databases">
        <authorList>
            <person name="Sun Q."/>
            <person name="Zhou Y."/>
        </authorList>
    </citation>
    <scope>NUCLEOTIDE SEQUENCE</scope>
    <source>
        <strain evidence="7">CGMCC 1.12919</strain>
    </source>
</reference>
<dbReference type="PROSITE" id="PS00211">
    <property type="entry name" value="ABC_TRANSPORTER_1"/>
    <property type="match status" value="1"/>
</dbReference>
<dbReference type="SMART" id="SM00382">
    <property type="entry name" value="AAA"/>
    <property type="match status" value="1"/>
</dbReference>
<dbReference type="SUPFAM" id="SSF52540">
    <property type="entry name" value="P-loop containing nucleoside triphosphate hydrolases"/>
    <property type="match status" value="1"/>
</dbReference>
<comment type="similarity">
    <text evidence="1">Belongs to the ABC transporter superfamily.</text>
</comment>
<evidence type="ECO:0000256" key="3">
    <source>
        <dbReference type="ARBA" id="ARBA00022741"/>
    </source>
</evidence>
<dbReference type="EMBL" id="BMGG01000007">
    <property type="protein sequence ID" value="GGC78183.1"/>
    <property type="molecule type" value="Genomic_DNA"/>
</dbReference>
<reference evidence="7" key="1">
    <citation type="journal article" date="2014" name="Int. J. Syst. Evol. Microbiol.">
        <title>Complete genome sequence of Corynebacterium casei LMG S-19264T (=DSM 44701T), isolated from a smear-ripened cheese.</title>
        <authorList>
            <consortium name="US DOE Joint Genome Institute (JGI-PGF)"/>
            <person name="Walter F."/>
            <person name="Albersmeier A."/>
            <person name="Kalinowski J."/>
            <person name="Ruckert C."/>
        </authorList>
    </citation>
    <scope>NUCLEOTIDE SEQUENCE</scope>
    <source>
        <strain evidence="7">CGMCC 1.12919</strain>
    </source>
</reference>
<dbReference type="InterPro" id="IPR017871">
    <property type="entry name" value="ABC_transporter-like_CS"/>
</dbReference>
<gene>
    <name evidence="7" type="ORF">GCM10010994_40530</name>
</gene>
<evidence type="ECO:0000313" key="7">
    <source>
        <dbReference type="EMBL" id="GGC78183.1"/>
    </source>
</evidence>
<keyword evidence="2" id="KW-0813">Transport</keyword>
<dbReference type="Pfam" id="PF00005">
    <property type="entry name" value="ABC_tran"/>
    <property type="match status" value="1"/>
</dbReference>
<sequence length="257" mass="28519">MREPLLRLSNVETFYGPIRAIRGVSLDVHQGTIVAVLGANGAGKTTILKTISGVMDPLKGAVVFEGREIQGEDPDRIARAGIAHVPEGRETFPYLTVRQNLLMGAYARRDRAAVPGDLEMVYGYIPRLRDLSQRVAGSMSGGEQQMLAIGRALMSRPRLLLLDEPSLGLSPRLVGEVFELIRRLNGETGLTILVVEQNAGTALATCHFGFVLELGRIVMEDTCENLMAKDDIKEFYLGMKDEGVREGRRWKRRKTWR</sequence>
<dbReference type="RefSeq" id="WP_188610987.1">
    <property type="nucleotide sequence ID" value="NZ_BMGG01000007.1"/>
</dbReference>
<dbReference type="GO" id="GO:0015658">
    <property type="term" value="F:branched-chain amino acid transmembrane transporter activity"/>
    <property type="evidence" value="ECO:0007669"/>
    <property type="project" value="TreeGrafter"/>
</dbReference>
<dbReference type="PANTHER" id="PTHR43820">
    <property type="entry name" value="HIGH-AFFINITY BRANCHED-CHAIN AMINO ACID TRANSPORT ATP-BINDING PROTEIN LIVF"/>
    <property type="match status" value="1"/>
</dbReference>
<protein>
    <submittedName>
        <fullName evidence="7">ABC transporter ATP-binding protein</fullName>
    </submittedName>
</protein>
<evidence type="ECO:0000313" key="8">
    <source>
        <dbReference type="Proteomes" id="UP000637002"/>
    </source>
</evidence>
<evidence type="ECO:0000256" key="5">
    <source>
        <dbReference type="ARBA" id="ARBA00022970"/>
    </source>
</evidence>
<dbReference type="InterPro" id="IPR003593">
    <property type="entry name" value="AAA+_ATPase"/>
</dbReference>
<keyword evidence="8" id="KW-1185">Reference proteome</keyword>
<dbReference type="GO" id="GO:0016887">
    <property type="term" value="F:ATP hydrolysis activity"/>
    <property type="evidence" value="ECO:0007669"/>
    <property type="project" value="InterPro"/>
</dbReference>
<evidence type="ECO:0000256" key="1">
    <source>
        <dbReference type="ARBA" id="ARBA00005417"/>
    </source>
</evidence>
<proteinExistence type="inferred from homology"/>
<dbReference type="Proteomes" id="UP000637002">
    <property type="component" value="Unassembled WGS sequence"/>
</dbReference>
<dbReference type="InterPro" id="IPR027417">
    <property type="entry name" value="P-loop_NTPase"/>
</dbReference>
<evidence type="ECO:0000256" key="2">
    <source>
        <dbReference type="ARBA" id="ARBA00022448"/>
    </source>
</evidence>
<evidence type="ECO:0000256" key="4">
    <source>
        <dbReference type="ARBA" id="ARBA00022840"/>
    </source>
</evidence>
<dbReference type="GO" id="GO:0015807">
    <property type="term" value="P:L-amino acid transport"/>
    <property type="evidence" value="ECO:0007669"/>
    <property type="project" value="TreeGrafter"/>
</dbReference>
<dbReference type="PANTHER" id="PTHR43820:SF8">
    <property type="entry name" value="ABC TRANSPORTER SUBSTRATE-BINDING PROTEIN"/>
    <property type="match status" value="1"/>
</dbReference>
<dbReference type="InterPro" id="IPR003439">
    <property type="entry name" value="ABC_transporter-like_ATP-bd"/>
</dbReference>
<dbReference type="CDD" id="cd03224">
    <property type="entry name" value="ABC_TM1139_LivF_branched"/>
    <property type="match status" value="1"/>
</dbReference>
<dbReference type="PROSITE" id="PS50893">
    <property type="entry name" value="ABC_TRANSPORTER_2"/>
    <property type="match status" value="1"/>
</dbReference>
<keyword evidence="4 7" id="KW-0067">ATP-binding</keyword>
<dbReference type="GO" id="GO:0005524">
    <property type="term" value="F:ATP binding"/>
    <property type="evidence" value="ECO:0007669"/>
    <property type="project" value="UniProtKB-KW"/>
</dbReference>
<evidence type="ECO:0000259" key="6">
    <source>
        <dbReference type="PROSITE" id="PS50893"/>
    </source>
</evidence>
<name>A0A916UM59_9HYPH</name>
<accession>A0A916UM59</accession>
<keyword evidence="3" id="KW-0547">Nucleotide-binding</keyword>